<name>A0ABU5DDA2_9BURK</name>
<keyword evidence="3" id="KW-1185">Reference proteome</keyword>
<dbReference type="PANTHER" id="PTHR42966">
    <property type="entry name" value="N-ACETYLNEURAMINATE SYNTHASE"/>
    <property type="match status" value="1"/>
</dbReference>
<dbReference type="PANTHER" id="PTHR42966:SF1">
    <property type="entry name" value="SIALIC ACID SYNTHASE"/>
    <property type="match status" value="1"/>
</dbReference>
<dbReference type="InterPro" id="IPR057736">
    <property type="entry name" value="SAF_PseI/NeuA/NeuB"/>
</dbReference>
<dbReference type="NCBIfam" id="TIGR03569">
    <property type="entry name" value="NeuB_NnaB"/>
    <property type="match status" value="1"/>
</dbReference>
<dbReference type="Gene3D" id="3.20.20.70">
    <property type="entry name" value="Aldolase class I"/>
    <property type="match status" value="1"/>
</dbReference>
<accession>A0ABU5DDA2</accession>
<dbReference type="EMBL" id="JAXCLA010000002">
    <property type="protein sequence ID" value="MDY0744259.1"/>
    <property type="molecule type" value="Genomic_DNA"/>
</dbReference>
<evidence type="ECO:0000313" key="3">
    <source>
        <dbReference type="Proteomes" id="UP001285263"/>
    </source>
</evidence>
<dbReference type="InterPro" id="IPR051690">
    <property type="entry name" value="PseI-like"/>
</dbReference>
<dbReference type="InterPro" id="IPR020007">
    <property type="entry name" value="NeuB/NeuA"/>
</dbReference>
<dbReference type="RefSeq" id="WP_320422157.1">
    <property type="nucleotide sequence ID" value="NZ_JAXCLA010000002.1"/>
</dbReference>
<evidence type="ECO:0000313" key="2">
    <source>
        <dbReference type="EMBL" id="MDY0744259.1"/>
    </source>
</evidence>
<reference evidence="2 3" key="1">
    <citation type="submission" date="2023-11" db="EMBL/GenBank/DDBJ databases">
        <title>Paucibacter sp. nov., isolated from fresh soil in Korea.</title>
        <authorList>
            <person name="Le N.T.T."/>
        </authorList>
    </citation>
    <scope>NUCLEOTIDE SEQUENCE [LARGE SCALE GENOMIC DNA]</scope>
    <source>
        <strain evidence="2 3">R3-3</strain>
    </source>
</reference>
<dbReference type="CDD" id="cd11615">
    <property type="entry name" value="SAF_NeuB_like"/>
    <property type="match status" value="1"/>
</dbReference>
<protein>
    <submittedName>
        <fullName evidence="2">N-acetylneuraminate synthase</fullName>
        <ecNumber evidence="2">2.5.1.56</ecNumber>
    </submittedName>
</protein>
<sequence length="355" mass="39173">MNPVYVIAEAGVNHNGDLALARELVDRAADAGADAVKFQTFDAKKLASRTAPKAGYQKQTTEAAESQLDMLRKLELPREWHYELRERALSRGIQFLSTAFDPDSLDFLESLGMPFYKVPSGEITNGPLLWKFARQRKPLVVSTGMATLSEVEQALAVIVHAFNVDEEPRHVDEVWQGWSRAEWRRSLQGRVTLLHCTSQYPTPMHEVNLIAMDTLRHAFGLPVGYSDHTEGVLIPVAAVARGAVLIEKHFTLDRTMLGPDHRASLEPDELSRMIREIRAIALALGDGVKSPQASEWDTRKAARQQVVVTRDLSAGDTFARADLSTARSGQGLPPTALWGLVGTVAVRDYQGGDTV</sequence>
<feature type="domain" description="AFP-like" evidence="1">
    <location>
        <begin position="305"/>
        <end position="355"/>
    </location>
</feature>
<proteinExistence type="predicted"/>
<dbReference type="Pfam" id="PF03102">
    <property type="entry name" value="NeuB"/>
    <property type="match status" value="1"/>
</dbReference>
<dbReference type="InterPro" id="IPR036732">
    <property type="entry name" value="AFP_Neu5c_C_sf"/>
</dbReference>
<dbReference type="EC" id="2.5.1.56" evidence="2"/>
<organism evidence="2 3">
    <name type="scientific">Roseateles agri</name>
    <dbReference type="NCBI Taxonomy" id="3098619"/>
    <lineage>
        <taxon>Bacteria</taxon>
        <taxon>Pseudomonadati</taxon>
        <taxon>Pseudomonadota</taxon>
        <taxon>Betaproteobacteria</taxon>
        <taxon>Burkholderiales</taxon>
        <taxon>Sphaerotilaceae</taxon>
        <taxon>Roseateles</taxon>
    </lineage>
</organism>
<dbReference type="InterPro" id="IPR006190">
    <property type="entry name" value="SAF_AFP_Neu5Ac"/>
</dbReference>
<dbReference type="SUPFAM" id="SSF51569">
    <property type="entry name" value="Aldolase"/>
    <property type="match status" value="1"/>
</dbReference>
<dbReference type="InterPro" id="IPR013132">
    <property type="entry name" value="PseI/NeuA/B-like_N"/>
</dbReference>
<dbReference type="GO" id="GO:0050462">
    <property type="term" value="F:N-acetylneuraminate synthase activity"/>
    <property type="evidence" value="ECO:0007669"/>
    <property type="project" value="UniProtKB-EC"/>
</dbReference>
<dbReference type="SUPFAM" id="SSF51269">
    <property type="entry name" value="AFP III-like domain"/>
    <property type="match status" value="1"/>
</dbReference>
<dbReference type="InterPro" id="IPR013785">
    <property type="entry name" value="Aldolase_TIM"/>
</dbReference>
<comment type="caution">
    <text evidence="2">The sequence shown here is derived from an EMBL/GenBank/DDBJ whole genome shotgun (WGS) entry which is preliminary data.</text>
</comment>
<keyword evidence="2" id="KW-0808">Transferase</keyword>
<dbReference type="PROSITE" id="PS50844">
    <property type="entry name" value="AFP_LIKE"/>
    <property type="match status" value="1"/>
</dbReference>
<dbReference type="Proteomes" id="UP001285263">
    <property type="component" value="Unassembled WGS sequence"/>
</dbReference>
<evidence type="ECO:0000259" key="1">
    <source>
        <dbReference type="PROSITE" id="PS50844"/>
    </source>
</evidence>
<dbReference type="Gene3D" id="3.90.1210.10">
    <property type="entry name" value="Antifreeze-like/N-acetylneuraminic acid synthase C-terminal domain"/>
    <property type="match status" value="1"/>
</dbReference>
<gene>
    <name evidence="2" type="primary">neuB</name>
    <name evidence="2" type="ORF">SNE35_07065</name>
</gene>